<evidence type="ECO:0000313" key="1">
    <source>
        <dbReference type="EMBL" id="HIX08000.1"/>
    </source>
</evidence>
<gene>
    <name evidence="1" type="ORF">H9741_05990</name>
</gene>
<name>A0A9D1V8C0_9FIRM</name>
<protein>
    <submittedName>
        <fullName evidence="1">DUF3788 family protein</fullName>
    </submittedName>
</protein>
<proteinExistence type="predicted"/>
<evidence type="ECO:0000313" key="2">
    <source>
        <dbReference type="Proteomes" id="UP000824204"/>
    </source>
</evidence>
<organism evidence="1 2">
    <name type="scientific">Candidatus Borkfalkia faecipullorum</name>
    <dbReference type="NCBI Taxonomy" id="2838510"/>
    <lineage>
        <taxon>Bacteria</taxon>
        <taxon>Bacillati</taxon>
        <taxon>Bacillota</taxon>
        <taxon>Clostridia</taxon>
        <taxon>Christensenellales</taxon>
        <taxon>Christensenellaceae</taxon>
        <taxon>Candidatus Borkfalkia</taxon>
    </lineage>
</organism>
<dbReference type="AlphaFoldDB" id="A0A9D1V8C0"/>
<comment type="caution">
    <text evidence="1">The sequence shown here is derived from an EMBL/GenBank/DDBJ whole genome shotgun (WGS) entry which is preliminary data.</text>
</comment>
<sequence>MKNERYTPEQKNLLKIDPKTYTEEEREAMRIVLLPRKKYLPQTDEEGLEIVSLALGSREKTELFLRCRRDIFARYSCEGRWSAGDRSAVLYYRFSCKGKPLCALRVRIDHFELVFSLNKKEMEAFEKIRPNLSREDIQYGYDVTGSDVQRKVLAYSMERSYEDVFRVLALRCPPDKGKFYE</sequence>
<dbReference type="InterPro" id="IPR024265">
    <property type="entry name" value="DUF3788"/>
</dbReference>
<dbReference type="Proteomes" id="UP000824204">
    <property type="component" value="Unassembled WGS sequence"/>
</dbReference>
<dbReference type="Pfam" id="PF12663">
    <property type="entry name" value="DUF3788"/>
    <property type="match status" value="1"/>
</dbReference>
<reference evidence="1" key="2">
    <citation type="submission" date="2021-04" db="EMBL/GenBank/DDBJ databases">
        <authorList>
            <person name="Gilroy R."/>
        </authorList>
    </citation>
    <scope>NUCLEOTIDE SEQUENCE</scope>
    <source>
        <strain evidence="1">811</strain>
    </source>
</reference>
<accession>A0A9D1V8C0</accession>
<dbReference type="EMBL" id="DXFX01000075">
    <property type="protein sequence ID" value="HIX08000.1"/>
    <property type="molecule type" value="Genomic_DNA"/>
</dbReference>
<reference evidence="1" key="1">
    <citation type="journal article" date="2021" name="PeerJ">
        <title>Extensive microbial diversity within the chicken gut microbiome revealed by metagenomics and culture.</title>
        <authorList>
            <person name="Gilroy R."/>
            <person name="Ravi A."/>
            <person name="Getino M."/>
            <person name="Pursley I."/>
            <person name="Horton D.L."/>
            <person name="Alikhan N.F."/>
            <person name="Baker D."/>
            <person name="Gharbi K."/>
            <person name="Hall N."/>
            <person name="Watson M."/>
            <person name="Adriaenssens E.M."/>
            <person name="Foster-Nyarko E."/>
            <person name="Jarju S."/>
            <person name="Secka A."/>
            <person name="Antonio M."/>
            <person name="Oren A."/>
            <person name="Chaudhuri R.R."/>
            <person name="La Ragione R."/>
            <person name="Hildebrand F."/>
            <person name="Pallen M.J."/>
        </authorList>
    </citation>
    <scope>NUCLEOTIDE SEQUENCE</scope>
    <source>
        <strain evidence="1">811</strain>
    </source>
</reference>